<organism evidence="1 2">
    <name type="scientific">Candidatus Geothrix skivensis</name>
    <dbReference type="NCBI Taxonomy" id="2954439"/>
    <lineage>
        <taxon>Bacteria</taxon>
        <taxon>Pseudomonadati</taxon>
        <taxon>Acidobacteriota</taxon>
        <taxon>Holophagae</taxon>
        <taxon>Holophagales</taxon>
        <taxon>Holophagaceae</taxon>
        <taxon>Geothrix</taxon>
    </lineage>
</organism>
<dbReference type="Proteomes" id="UP000886657">
    <property type="component" value="Unassembled WGS sequence"/>
</dbReference>
<accession>A0A9D7SFD1</accession>
<evidence type="ECO:0000313" key="2">
    <source>
        <dbReference type="Proteomes" id="UP000886657"/>
    </source>
</evidence>
<gene>
    <name evidence="1" type="ORF">IPP58_07660</name>
</gene>
<sequence>MPSDPGTAERAHARDFLCRSMGVESLSIEDPVLDQVFSALSEGKVPEGKPPTWIDTLVEDLRGIHQKPPPLRLCLSHDVDFTTSRDQGRKFIRRMSRALAGEGPKRRAWMNALGSLARLLTGPMARERYGDFMDWLRLEERFGYRSTFFFLPYPDTHPHVLDGDYRFSDRVRFDNRVIRVADMMKEIALAGWEIGLHGTYNSATQKGMLKRQKESVEDIIGREVRSVRQHYLNHVPGLTHQLQAEAGFRVDSTIGHTRAIGLKMGTSHPHRLWDAKAQRALPLVEVPLIAMDTPLLILGLEQQGSQDAMDQLRRIGEGIAASGGVFCLNWHPHNLPMPELQEIYMDLLSWSKDMGASAHRMDSFADL</sequence>
<proteinExistence type="predicted"/>
<dbReference type="SUPFAM" id="SSF88713">
    <property type="entry name" value="Glycoside hydrolase/deacetylase"/>
    <property type="match status" value="1"/>
</dbReference>
<dbReference type="AlphaFoldDB" id="A0A9D7SFD1"/>
<dbReference type="Gene3D" id="3.20.20.370">
    <property type="entry name" value="Glycoside hydrolase/deacetylase"/>
    <property type="match status" value="1"/>
</dbReference>
<dbReference type="GO" id="GO:0005975">
    <property type="term" value="P:carbohydrate metabolic process"/>
    <property type="evidence" value="ECO:0007669"/>
    <property type="project" value="InterPro"/>
</dbReference>
<name>A0A9D7SFD1_9BACT</name>
<evidence type="ECO:0000313" key="1">
    <source>
        <dbReference type="EMBL" id="MBK9796360.1"/>
    </source>
</evidence>
<protein>
    <submittedName>
        <fullName evidence="1">Uncharacterized protein</fullName>
    </submittedName>
</protein>
<dbReference type="EMBL" id="JADKIO010000006">
    <property type="protein sequence ID" value="MBK9796360.1"/>
    <property type="molecule type" value="Genomic_DNA"/>
</dbReference>
<comment type="caution">
    <text evidence="1">The sequence shown here is derived from an EMBL/GenBank/DDBJ whole genome shotgun (WGS) entry which is preliminary data.</text>
</comment>
<dbReference type="InterPro" id="IPR011330">
    <property type="entry name" value="Glyco_hydro/deAcase_b/a-brl"/>
</dbReference>
<reference evidence="1" key="1">
    <citation type="submission" date="2020-10" db="EMBL/GenBank/DDBJ databases">
        <title>Connecting structure to function with the recovery of over 1000 high-quality activated sludge metagenome-assembled genomes encoding full-length rRNA genes using long-read sequencing.</title>
        <authorList>
            <person name="Singleton C.M."/>
            <person name="Petriglieri F."/>
            <person name="Kristensen J.M."/>
            <person name="Kirkegaard R.H."/>
            <person name="Michaelsen T.Y."/>
            <person name="Andersen M.H."/>
            <person name="Karst S.M."/>
            <person name="Dueholm M.S."/>
            <person name="Nielsen P.H."/>
            <person name="Albertsen M."/>
        </authorList>
    </citation>
    <scope>NUCLEOTIDE SEQUENCE</scope>
    <source>
        <strain evidence="1">Skiv_18-Q3-R9-52_MAXAC.067</strain>
    </source>
</reference>